<name>A0A2H0V6D3_9BACT</name>
<feature type="transmembrane region" description="Helical" evidence="1">
    <location>
        <begin position="53"/>
        <end position="71"/>
    </location>
</feature>
<keyword evidence="1" id="KW-0812">Transmembrane</keyword>
<accession>A0A2H0V6D3</accession>
<reference evidence="3" key="1">
    <citation type="submission" date="2017-09" db="EMBL/GenBank/DDBJ databases">
        <title>Depth-based differentiation of microbial function through sediment-hosted aquifers and enrichment of novel symbionts in the deep terrestrial subsurface.</title>
        <authorList>
            <person name="Probst A.J."/>
            <person name="Ladd B."/>
            <person name="Jarett J.K."/>
            <person name="Geller-Mcgrath D.E."/>
            <person name="Sieber C.M.K."/>
            <person name="Emerson J.B."/>
            <person name="Anantharaman K."/>
            <person name="Thomas B.C."/>
            <person name="Malmstrom R."/>
            <person name="Stieglmeier M."/>
            <person name="Klingl A."/>
            <person name="Woyke T."/>
            <person name="Ryan C.M."/>
            <person name="Banfield J.F."/>
        </authorList>
    </citation>
    <scope>NUCLEOTIDE SEQUENCE [LARGE SCALE GENOMIC DNA]</scope>
</reference>
<dbReference type="Proteomes" id="UP000229901">
    <property type="component" value="Unassembled WGS sequence"/>
</dbReference>
<keyword evidence="1" id="KW-0472">Membrane</keyword>
<evidence type="ECO:0000256" key="1">
    <source>
        <dbReference type="SAM" id="Phobius"/>
    </source>
</evidence>
<organism evidence="2 3">
    <name type="scientific">Candidatus Falkowbacteria bacterium CG10_big_fil_rev_8_21_14_0_10_39_11</name>
    <dbReference type="NCBI Taxonomy" id="1974565"/>
    <lineage>
        <taxon>Bacteria</taxon>
        <taxon>Candidatus Falkowiibacteriota</taxon>
    </lineage>
</organism>
<feature type="transmembrane region" description="Helical" evidence="1">
    <location>
        <begin position="6"/>
        <end position="23"/>
    </location>
</feature>
<gene>
    <name evidence="2" type="ORF">COT97_00515</name>
</gene>
<dbReference type="EMBL" id="PFAP01000002">
    <property type="protein sequence ID" value="PIR94621.1"/>
    <property type="molecule type" value="Genomic_DNA"/>
</dbReference>
<dbReference type="PROSITE" id="PS51257">
    <property type="entry name" value="PROKAR_LIPOPROTEIN"/>
    <property type="match status" value="1"/>
</dbReference>
<proteinExistence type="predicted"/>
<protein>
    <submittedName>
        <fullName evidence="2">Uncharacterized protein</fullName>
    </submittedName>
</protein>
<keyword evidence="1" id="KW-1133">Transmembrane helix</keyword>
<evidence type="ECO:0000313" key="2">
    <source>
        <dbReference type="EMBL" id="PIR94621.1"/>
    </source>
</evidence>
<dbReference type="AlphaFoldDB" id="A0A2H0V6D3"/>
<sequence length="96" mass="10127">MRTRWSAMTILIAVLVVIMMMFVGCTPGGCIGAFLGVLIMSLIFAAIAGVIPFVGPTIAIVVFFGFMWHAFSAGDSPVKKYCGCSSVCSEVSDPGR</sequence>
<evidence type="ECO:0000313" key="3">
    <source>
        <dbReference type="Proteomes" id="UP000229901"/>
    </source>
</evidence>
<comment type="caution">
    <text evidence="2">The sequence shown here is derived from an EMBL/GenBank/DDBJ whole genome shotgun (WGS) entry which is preliminary data.</text>
</comment>